<reference evidence="1 2" key="1">
    <citation type="journal article" date="2019" name="Nat. Ecol. Evol.">
        <title>Megaphylogeny resolves global patterns of mushroom evolution.</title>
        <authorList>
            <person name="Varga T."/>
            <person name="Krizsan K."/>
            <person name="Foldi C."/>
            <person name="Dima B."/>
            <person name="Sanchez-Garcia M."/>
            <person name="Sanchez-Ramirez S."/>
            <person name="Szollosi G.J."/>
            <person name="Szarkandi J.G."/>
            <person name="Papp V."/>
            <person name="Albert L."/>
            <person name="Andreopoulos W."/>
            <person name="Angelini C."/>
            <person name="Antonin V."/>
            <person name="Barry K.W."/>
            <person name="Bougher N.L."/>
            <person name="Buchanan P."/>
            <person name="Buyck B."/>
            <person name="Bense V."/>
            <person name="Catcheside P."/>
            <person name="Chovatia M."/>
            <person name="Cooper J."/>
            <person name="Damon W."/>
            <person name="Desjardin D."/>
            <person name="Finy P."/>
            <person name="Geml J."/>
            <person name="Haridas S."/>
            <person name="Hughes K."/>
            <person name="Justo A."/>
            <person name="Karasinski D."/>
            <person name="Kautmanova I."/>
            <person name="Kiss B."/>
            <person name="Kocsube S."/>
            <person name="Kotiranta H."/>
            <person name="LaButti K.M."/>
            <person name="Lechner B.E."/>
            <person name="Liimatainen K."/>
            <person name="Lipzen A."/>
            <person name="Lukacs Z."/>
            <person name="Mihaltcheva S."/>
            <person name="Morgado L.N."/>
            <person name="Niskanen T."/>
            <person name="Noordeloos M.E."/>
            <person name="Ohm R.A."/>
            <person name="Ortiz-Santana B."/>
            <person name="Ovrebo C."/>
            <person name="Racz N."/>
            <person name="Riley R."/>
            <person name="Savchenko A."/>
            <person name="Shiryaev A."/>
            <person name="Soop K."/>
            <person name="Spirin V."/>
            <person name="Szebenyi C."/>
            <person name="Tomsovsky M."/>
            <person name="Tulloss R.E."/>
            <person name="Uehling J."/>
            <person name="Grigoriev I.V."/>
            <person name="Vagvolgyi C."/>
            <person name="Papp T."/>
            <person name="Martin F.M."/>
            <person name="Miettinen O."/>
            <person name="Hibbett D.S."/>
            <person name="Nagy L.G."/>
        </authorList>
    </citation>
    <scope>NUCLEOTIDE SEQUENCE [LARGE SCALE GENOMIC DNA]</scope>
    <source>
        <strain evidence="1 2">CBS 121175</strain>
    </source>
</reference>
<dbReference type="OrthoDB" id="5596707at2759"/>
<dbReference type="InterPro" id="IPR021109">
    <property type="entry name" value="Peptidase_aspartic_dom_sf"/>
</dbReference>
<dbReference type="AlphaFoldDB" id="A0A5C3K9P7"/>
<dbReference type="Proteomes" id="UP000307440">
    <property type="component" value="Unassembled WGS sequence"/>
</dbReference>
<name>A0A5C3K9P7_COPMA</name>
<dbReference type="Pfam" id="PF13650">
    <property type="entry name" value="Asp_protease_2"/>
    <property type="match status" value="1"/>
</dbReference>
<gene>
    <name evidence="1" type="ORF">FA15DRAFT_606635</name>
</gene>
<protein>
    <submittedName>
        <fullName evidence="1">Uncharacterized protein</fullName>
    </submittedName>
</protein>
<dbReference type="STRING" id="230819.A0A5C3K9P7"/>
<dbReference type="EMBL" id="ML210678">
    <property type="protein sequence ID" value="TFK16671.1"/>
    <property type="molecule type" value="Genomic_DNA"/>
</dbReference>
<proteinExistence type="predicted"/>
<dbReference type="CDD" id="cd00303">
    <property type="entry name" value="retropepsin_like"/>
    <property type="match status" value="1"/>
</dbReference>
<evidence type="ECO:0000313" key="2">
    <source>
        <dbReference type="Proteomes" id="UP000307440"/>
    </source>
</evidence>
<evidence type="ECO:0000313" key="1">
    <source>
        <dbReference type="EMBL" id="TFK16671.1"/>
    </source>
</evidence>
<dbReference type="SUPFAM" id="SSF50630">
    <property type="entry name" value="Acid proteases"/>
    <property type="match status" value="1"/>
</dbReference>
<organism evidence="1 2">
    <name type="scientific">Coprinopsis marcescibilis</name>
    <name type="common">Agaric fungus</name>
    <name type="synonym">Psathyrella marcescibilis</name>
    <dbReference type="NCBI Taxonomy" id="230819"/>
    <lineage>
        <taxon>Eukaryota</taxon>
        <taxon>Fungi</taxon>
        <taxon>Dikarya</taxon>
        <taxon>Basidiomycota</taxon>
        <taxon>Agaricomycotina</taxon>
        <taxon>Agaricomycetes</taxon>
        <taxon>Agaricomycetidae</taxon>
        <taxon>Agaricales</taxon>
        <taxon>Agaricineae</taxon>
        <taxon>Psathyrellaceae</taxon>
        <taxon>Coprinopsis</taxon>
    </lineage>
</organism>
<dbReference type="Gene3D" id="2.40.70.10">
    <property type="entry name" value="Acid Proteases"/>
    <property type="match status" value="1"/>
</dbReference>
<accession>A0A5C3K9P7</accession>
<keyword evidence="2" id="KW-1185">Reference proteome</keyword>
<sequence length="312" mass="35321">MVKYNVQATEYTRYIAKYLKTPHLDHWENTIGRLAPDKLFPNIAEWSELVKAIYESYPGSGTDARFCTNDLDVFVRTRATRPINSMAEFATYWRDLGIIADYLVNNGKILVKDAAAKGIEGLSPHLRLRVEQQLRNMKPEQRKDDGWSREDFLASLSPPDGARFTARHTEPLQTIECLVEGKLKIHAILDDGSQIIGMRRAVWEKLGIPCRSDHKIIVESANKTKSSTTGLLPNLKVTIGDCDFYLQVQVIEEASYDFLLGRPFHTLAKAVVSHMYDSGQAQLTLTDPNTKAIITLPTKNRDRNARVVEVDF</sequence>